<dbReference type="GeneID" id="92366049"/>
<dbReference type="SUPFAM" id="SSF103196">
    <property type="entry name" value="Roadblock/LC7 domain"/>
    <property type="match status" value="1"/>
</dbReference>
<evidence type="ECO:0000313" key="1">
    <source>
        <dbReference type="EMBL" id="OII71025.1"/>
    </source>
</evidence>
<evidence type="ECO:0000313" key="2">
    <source>
        <dbReference type="Proteomes" id="UP000186804"/>
    </source>
</evidence>
<name>A0A1J4M9X6_9CRYT</name>
<dbReference type="Gene3D" id="3.30.450.30">
    <property type="entry name" value="Dynein light chain 2a, cytoplasmic"/>
    <property type="match status" value="1"/>
</dbReference>
<dbReference type="RefSeq" id="XP_067066394.1">
    <property type="nucleotide sequence ID" value="XM_067212097.1"/>
</dbReference>
<reference evidence="1 2" key="1">
    <citation type="submission" date="2016-10" db="EMBL/GenBank/DDBJ databases">
        <title>Reductive evolution of mitochondrial metabolism and differential evolution of invasion-related proteins in Cryptosporidium.</title>
        <authorList>
            <person name="Liu S."/>
            <person name="Roellig D.M."/>
            <person name="Guo Y."/>
            <person name="Li N."/>
            <person name="Frace M.A."/>
            <person name="Tang K."/>
            <person name="Zhang L."/>
            <person name="Feng Y."/>
            <person name="Xiao L."/>
        </authorList>
    </citation>
    <scope>NUCLEOTIDE SEQUENCE [LARGE SCALE GENOMIC DNA]</scope>
    <source>
        <strain evidence="1">30847</strain>
    </source>
</reference>
<protein>
    <recommendedName>
        <fullName evidence="3">Roadblock/LAMTOR2 domain-containing protein</fullName>
    </recommendedName>
</protein>
<dbReference type="EMBL" id="LRBS01000125">
    <property type="protein sequence ID" value="OII71025.1"/>
    <property type="molecule type" value="Genomic_DNA"/>
</dbReference>
<evidence type="ECO:0008006" key="3">
    <source>
        <dbReference type="Google" id="ProtNLM"/>
    </source>
</evidence>
<dbReference type="VEuPathDB" id="CryptoDB:cand_018640"/>
<comment type="caution">
    <text evidence="1">The sequence shown here is derived from an EMBL/GenBank/DDBJ whole genome shotgun (WGS) entry which is preliminary data.</text>
</comment>
<dbReference type="AlphaFoldDB" id="A0A1J4M9X6"/>
<accession>A0A1J4M9X6</accession>
<sequence>MIKATELTKLLQIELLSKPNLDAIVISTGDGGILSAAINQEKINMDDVQIVTAILVSALNEYNTTDHSCSNFYMETEKGKFMVGEFQNENLFLVMWFESTTSIGIIYTLFESLMNYLIYNNLKC</sequence>
<organism evidence="1 2">
    <name type="scientific">Cryptosporidium andersoni</name>
    <dbReference type="NCBI Taxonomy" id="117008"/>
    <lineage>
        <taxon>Eukaryota</taxon>
        <taxon>Sar</taxon>
        <taxon>Alveolata</taxon>
        <taxon>Apicomplexa</taxon>
        <taxon>Conoidasida</taxon>
        <taxon>Coccidia</taxon>
        <taxon>Eucoccidiorida</taxon>
        <taxon>Eimeriorina</taxon>
        <taxon>Cryptosporidiidae</taxon>
        <taxon>Cryptosporidium</taxon>
    </lineage>
</organism>
<gene>
    <name evidence="1" type="ORF">cand_018640</name>
</gene>
<proteinExistence type="predicted"/>
<dbReference type="OrthoDB" id="340935at2759"/>
<dbReference type="Proteomes" id="UP000186804">
    <property type="component" value="Unassembled WGS sequence"/>
</dbReference>
<keyword evidence="2" id="KW-1185">Reference proteome</keyword>